<accession>A0AAF3FS27</accession>
<evidence type="ECO:0000313" key="4">
    <source>
        <dbReference type="WBParaSite" id="MBELARI_LOCUS848"/>
    </source>
</evidence>
<protein>
    <recommendedName>
        <fullName evidence="2">DUF4440 domain-containing protein</fullName>
    </recommendedName>
</protein>
<proteinExistence type="predicted"/>
<dbReference type="Gene3D" id="3.10.450.50">
    <property type="match status" value="2"/>
</dbReference>
<dbReference type="SUPFAM" id="SSF54427">
    <property type="entry name" value="NTF2-like"/>
    <property type="match status" value="2"/>
</dbReference>
<name>A0AAF3FS27_9BILA</name>
<evidence type="ECO:0000256" key="1">
    <source>
        <dbReference type="SAM" id="SignalP"/>
    </source>
</evidence>
<evidence type="ECO:0000313" key="3">
    <source>
        <dbReference type="Proteomes" id="UP000887575"/>
    </source>
</evidence>
<keyword evidence="3" id="KW-1185">Reference proteome</keyword>
<feature type="domain" description="DUF4440" evidence="2">
    <location>
        <begin position="192"/>
        <end position="297"/>
    </location>
</feature>
<dbReference type="WBParaSite" id="MBELARI_LOCUS848">
    <property type="protein sequence ID" value="MBELARI_LOCUS848"/>
    <property type="gene ID" value="MBELARI_LOCUS848"/>
</dbReference>
<sequence length="310" mass="35612">MSRIVLSALLLAVSVNGHMGSATSPAATLLPLVKEYQRLIYDGDYEGLRELYHPHAVLVVSNEKKVLYRPKEIFKHIRESRKKIHNARSELAKETYSGDGGVLIYENRYLINDNGKDLYGPYRAIWIKYHGRYVIYHEEYDQRVNKKELNYDATKKDDGTDSAMQRAILSLLFVGIAVLADDTSKAALTLAPLIKKYQEYIYAGNYDDLKDLYDPHAILVVVAKNKAFLGHKAIFDEIKDTRKKVGSAKSEFITESFTGSPPVLQYENTWKVVTDEIEYSGPYKAIWTQNKDGQWKIIHEEYAEHARRRK</sequence>
<dbReference type="InterPro" id="IPR032710">
    <property type="entry name" value="NTF2-like_dom_sf"/>
</dbReference>
<reference evidence="4" key="1">
    <citation type="submission" date="2024-02" db="UniProtKB">
        <authorList>
            <consortium name="WormBaseParasite"/>
        </authorList>
    </citation>
    <scope>IDENTIFICATION</scope>
</reference>
<dbReference type="InterPro" id="IPR027843">
    <property type="entry name" value="DUF4440"/>
</dbReference>
<evidence type="ECO:0000259" key="2">
    <source>
        <dbReference type="Pfam" id="PF14534"/>
    </source>
</evidence>
<dbReference type="Pfam" id="PF14534">
    <property type="entry name" value="DUF4440"/>
    <property type="match status" value="1"/>
</dbReference>
<feature type="chain" id="PRO_5042011334" description="DUF4440 domain-containing protein" evidence="1">
    <location>
        <begin position="18"/>
        <end position="310"/>
    </location>
</feature>
<keyword evidence="1" id="KW-0732">Signal</keyword>
<organism evidence="3 4">
    <name type="scientific">Mesorhabditis belari</name>
    <dbReference type="NCBI Taxonomy" id="2138241"/>
    <lineage>
        <taxon>Eukaryota</taxon>
        <taxon>Metazoa</taxon>
        <taxon>Ecdysozoa</taxon>
        <taxon>Nematoda</taxon>
        <taxon>Chromadorea</taxon>
        <taxon>Rhabditida</taxon>
        <taxon>Rhabditina</taxon>
        <taxon>Rhabditomorpha</taxon>
        <taxon>Rhabditoidea</taxon>
        <taxon>Rhabditidae</taxon>
        <taxon>Mesorhabditinae</taxon>
        <taxon>Mesorhabditis</taxon>
    </lineage>
</organism>
<dbReference type="Proteomes" id="UP000887575">
    <property type="component" value="Unassembled WGS sequence"/>
</dbReference>
<dbReference type="AlphaFoldDB" id="A0AAF3FS27"/>
<feature type="signal peptide" evidence="1">
    <location>
        <begin position="1"/>
        <end position="17"/>
    </location>
</feature>